<dbReference type="GO" id="GO:0008168">
    <property type="term" value="F:methyltransferase activity"/>
    <property type="evidence" value="ECO:0007669"/>
    <property type="project" value="UniProtKB-KW"/>
</dbReference>
<keyword evidence="1" id="KW-0808">Transferase</keyword>
<accession>A0ABR7ZT33</accession>
<protein>
    <submittedName>
        <fullName evidence="1">Methyltransferase, TIGR04325 family</fullName>
        <ecNumber evidence="1">2.1.1.-</ecNumber>
    </submittedName>
</protein>
<dbReference type="NCBIfam" id="TIGR04325">
    <property type="entry name" value="MTase_LIC12133"/>
    <property type="match status" value="1"/>
</dbReference>
<dbReference type="Proteomes" id="UP000642094">
    <property type="component" value="Unassembled WGS sequence"/>
</dbReference>
<dbReference type="GO" id="GO:0032259">
    <property type="term" value="P:methylation"/>
    <property type="evidence" value="ECO:0007669"/>
    <property type="project" value="UniProtKB-KW"/>
</dbReference>
<name>A0ABR7ZT33_9CYAN</name>
<dbReference type="EMBL" id="JACJQB010000003">
    <property type="protein sequence ID" value="MBD2187106.1"/>
    <property type="molecule type" value="Genomic_DNA"/>
</dbReference>
<dbReference type="RefSeq" id="WP_190401994.1">
    <property type="nucleotide sequence ID" value="NZ_JACJQB010000003.1"/>
</dbReference>
<reference evidence="1 2" key="1">
    <citation type="journal article" date="2020" name="ISME J.">
        <title>Comparative genomics reveals insights into cyanobacterial evolution and habitat adaptation.</title>
        <authorList>
            <person name="Chen M.Y."/>
            <person name="Teng W.K."/>
            <person name="Zhao L."/>
            <person name="Hu C.X."/>
            <person name="Zhou Y.K."/>
            <person name="Han B.P."/>
            <person name="Song L.R."/>
            <person name="Shu W.S."/>
        </authorList>
    </citation>
    <scope>NUCLEOTIDE SEQUENCE [LARGE SCALE GENOMIC DNA]</scope>
    <source>
        <strain evidence="1 2">FACHB-723</strain>
    </source>
</reference>
<organism evidence="1 2">
    <name type="scientific">Pseudanabaena mucicola FACHB-723</name>
    <dbReference type="NCBI Taxonomy" id="2692860"/>
    <lineage>
        <taxon>Bacteria</taxon>
        <taxon>Bacillati</taxon>
        <taxon>Cyanobacteriota</taxon>
        <taxon>Cyanophyceae</taxon>
        <taxon>Pseudanabaenales</taxon>
        <taxon>Pseudanabaenaceae</taxon>
        <taxon>Pseudanabaena</taxon>
    </lineage>
</organism>
<gene>
    <name evidence="1" type="ORF">H6F41_02975</name>
</gene>
<dbReference type="EC" id="2.1.1.-" evidence="1"/>
<dbReference type="InterPro" id="IPR027612">
    <property type="entry name" value="Put_MTase_LIC12133"/>
</dbReference>
<evidence type="ECO:0000313" key="2">
    <source>
        <dbReference type="Proteomes" id="UP000642094"/>
    </source>
</evidence>
<proteinExistence type="predicted"/>
<evidence type="ECO:0000313" key="1">
    <source>
        <dbReference type="EMBL" id="MBD2187106.1"/>
    </source>
</evidence>
<keyword evidence="1" id="KW-0489">Methyltransferase</keyword>
<sequence length="284" mass="32983">MMSYFKQFIRDWLPPAITHFIQNLRHQPRNHGAITFEGDYQTWEKAQADSSGYNQAEILEKVKNATLKVKHGQAVYERDSVLFDQIEYAWPVLAGLMWVAAQNNGKLHVLDFGGSLGSSYFQNRQFLSNLTEVTWSVVEQSHFVECGREFIADDCLQFYLTIDECLEKRSPNVILLSGVLQYLENPFLILHKLGSTKANFLIIDRTPFSIENRNYLLIQQVYPEIYRASYPIWIFAVSKFEKYLSSSWFLLSKFNNSEGNVLSSQGLSFFFQGLIYKRNDYAKN</sequence>
<keyword evidence="2" id="KW-1185">Reference proteome</keyword>
<comment type="caution">
    <text evidence="1">The sequence shown here is derived from an EMBL/GenBank/DDBJ whole genome shotgun (WGS) entry which is preliminary data.</text>
</comment>